<proteinExistence type="predicted"/>
<evidence type="ECO:0000313" key="3">
    <source>
        <dbReference type="Proteomes" id="UP000623129"/>
    </source>
</evidence>
<gene>
    <name evidence="2" type="ORF">FCM35_KLT01515</name>
</gene>
<evidence type="ECO:0000256" key="1">
    <source>
        <dbReference type="SAM" id="MobiDB-lite"/>
    </source>
</evidence>
<dbReference type="Proteomes" id="UP000623129">
    <property type="component" value="Unassembled WGS sequence"/>
</dbReference>
<feature type="region of interest" description="Disordered" evidence="1">
    <location>
        <begin position="1"/>
        <end position="22"/>
    </location>
</feature>
<name>A0A833VU90_9POAL</name>
<evidence type="ECO:0000313" key="2">
    <source>
        <dbReference type="EMBL" id="KAF3333824.1"/>
    </source>
</evidence>
<organism evidence="2 3">
    <name type="scientific">Carex littledalei</name>
    <dbReference type="NCBI Taxonomy" id="544730"/>
    <lineage>
        <taxon>Eukaryota</taxon>
        <taxon>Viridiplantae</taxon>
        <taxon>Streptophyta</taxon>
        <taxon>Embryophyta</taxon>
        <taxon>Tracheophyta</taxon>
        <taxon>Spermatophyta</taxon>
        <taxon>Magnoliopsida</taxon>
        <taxon>Liliopsida</taxon>
        <taxon>Poales</taxon>
        <taxon>Cyperaceae</taxon>
        <taxon>Cyperoideae</taxon>
        <taxon>Cariceae</taxon>
        <taxon>Carex</taxon>
        <taxon>Carex subgen. Euthyceras</taxon>
    </lineage>
</organism>
<dbReference type="AlphaFoldDB" id="A0A833VU90"/>
<comment type="caution">
    <text evidence="2">The sequence shown here is derived from an EMBL/GenBank/DDBJ whole genome shotgun (WGS) entry which is preliminary data.</text>
</comment>
<accession>A0A833VU90</accession>
<reference evidence="2" key="1">
    <citation type="submission" date="2020-01" db="EMBL/GenBank/DDBJ databases">
        <title>Genome sequence of Kobresia littledalei, the first chromosome-level genome in the family Cyperaceae.</title>
        <authorList>
            <person name="Qu G."/>
        </authorList>
    </citation>
    <scope>NUCLEOTIDE SEQUENCE</scope>
    <source>
        <strain evidence="2">C.B.Clarke</strain>
        <tissue evidence="2">Leaf</tissue>
    </source>
</reference>
<keyword evidence="3" id="KW-1185">Reference proteome</keyword>
<protein>
    <submittedName>
        <fullName evidence="2">Uncharacterized protein</fullName>
    </submittedName>
</protein>
<sequence length="113" mass="12971">MRDHRPLRTSAVPRHRASSREVPLTLSRHRPGYRPYIRHREGLRHQILARRSDLLKDPTAMSKIIAIASAAKAKCACYKISRVLSSFEQGGDLFMDLTAVKSVLSRRPRGRRR</sequence>
<dbReference type="EMBL" id="SWLB01000010">
    <property type="protein sequence ID" value="KAF3333824.1"/>
    <property type="molecule type" value="Genomic_DNA"/>
</dbReference>